<keyword evidence="8" id="KW-1185">Reference proteome</keyword>
<organism evidence="7 8">
    <name type="scientific">Ligilactobacillus equi DPC 6820</name>
    <dbReference type="NCBI Taxonomy" id="1392007"/>
    <lineage>
        <taxon>Bacteria</taxon>
        <taxon>Bacillati</taxon>
        <taxon>Bacillota</taxon>
        <taxon>Bacilli</taxon>
        <taxon>Lactobacillales</taxon>
        <taxon>Lactobacillaceae</taxon>
        <taxon>Ligilactobacillus</taxon>
    </lineage>
</organism>
<feature type="region of interest" description="Disordered" evidence="3">
    <location>
        <begin position="413"/>
        <end position="437"/>
    </location>
</feature>
<feature type="region of interest" description="Disordered" evidence="3">
    <location>
        <begin position="101"/>
        <end position="122"/>
    </location>
</feature>
<dbReference type="CDD" id="cd17933">
    <property type="entry name" value="DEXSc_RecD-like"/>
    <property type="match status" value="1"/>
</dbReference>
<dbReference type="Pfam" id="PF13538">
    <property type="entry name" value="UvrD_C_2"/>
    <property type="match status" value="1"/>
</dbReference>
<gene>
    <name evidence="7" type="ORF">LEQ_0060c</name>
</gene>
<dbReference type="RefSeq" id="WP_023860007.1">
    <property type="nucleotide sequence ID" value="NZ_AWWH01000158.1"/>
</dbReference>
<feature type="compositionally biased region" description="Polar residues" evidence="3">
    <location>
        <begin position="413"/>
        <end position="423"/>
    </location>
</feature>
<proteinExistence type="predicted"/>
<keyword evidence="1" id="KW-0547">Nucleotide-binding</keyword>
<evidence type="ECO:0000256" key="2">
    <source>
        <dbReference type="ARBA" id="ARBA00022840"/>
    </source>
</evidence>
<dbReference type="Gene3D" id="1.10.10.2220">
    <property type="match status" value="1"/>
</dbReference>
<name>V7HV36_9LACO</name>
<evidence type="ECO:0000256" key="1">
    <source>
        <dbReference type="ARBA" id="ARBA00022741"/>
    </source>
</evidence>
<dbReference type="InterPro" id="IPR029493">
    <property type="entry name" value="RecD2-like_HHH"/>
</dbReference>
<feature type="compositionally biased region" description="Basic and acidic residues" evidence="3">
    <location>
        <begin position="424"/>
        <end position="437"/>
    </location>
</feature>
<feature type="compositionally biased region" description="Low complexity" evidence="3">
    <location>
        <begin position="101"/>
        <end position="112"/>
    </location>
</feature>
<sequence length="1042" mass="117831">MTDKVMGKIAKITFSKGDFRIYKLRYRSQIYDSLNDKWKQEDWISVMGDFPELDEYVNTSKELIFDGYLEYSEQYNNYTLKKATYSSVDGDTPADVSKLMKQTQVAQTAQKAPNNGNDNPKRKYDKYTLDRLVNFFSSDTFEGIGEKAAKTLVSELGGDALQKITKDLTVIDKTSLNKKQKASLKDAFEEDVLPNSALATLSSWGMTSNMITKIKEFYRYDKLKSSKKKVASFTYKNVYKFTEVPGISFLKIDKVAQAAGYAFDDRRRIAECLVYSVTQSLQRTGDTYVQTRDLLESVPKDLRSNWQSEIPERYLAHNTNNVATKNGEDSLDTKIKEVMQYLKREKKLAFINDNSSNNKITTYQMFKNENYIVKAIFALLEQEDDSLTESVDDFLEELKFAIYAEQNDIDIDSLTQEESVNQNEIDKDAKDDTETDKVDEETKSVTRMDIYARANEAISDEQAFNKLIDIVEDDLNLQYAEEQRQAIVGALTHRFFIITGGPGTGKTSVLNGIMKAYSYIFPEVDDSNDYVDEINDMRKQWDDYLKSLGDDDDPDPDNVEGIVPPPVTLVAPTGRAAQRMKESTKLEAATIHRRLKLRVGSKSPDISFSGRLVVIDETSMVDTSLMSVVLSALEDDMRILLIGDSDQLPSVGPGQVLSDILRSDIVPYVRLTKIFRQGEGSRIVNLAKSVNSGSLPSDFNQVSETMRYIPVDDGSSVYDSSSLNIIGTDGVDTDSFNIDDSNLFNDNVDDEMVANVMINYDEVPANQAMFSNANDYFGPDERSGYDLIPNDFLPIMPNNAVEQMQPMNVNVEPVNADEFAMNSIVQVVNEMRAQGYTEDDIQILSPMHKYKTGTDNLNEVMRKIFNPKSSDDKVVEFAKDKTFHVGDKVMNRVNYPDLGIYNGDIGKITSILPDEIVLVEFKYGNGEIIEKDYSYSDLAALTLAYATTIHKSQGSEYPIVIIPMIHQFQFMFARNLLYTAITRAKQKIILVGQYSAFQQCSKRLGTNRKTMLVDKIRAMAKGPDYFNEGFGLGLWSTYGYQE</sequence>
<dbReference type="PANTHER" id="PTHR43788">
    <property type="entry name" value="DNA2/NAM7 HELICASE FAMILY MEMBER"/>
    <property type="match status" value="1"/>
</dbReference>
<dbReference type="Gene3D" id="3.40.50.300">
    <property type="entry name" value="P-loop containing nucleotide triphosphate hydrolases"/>
    <property type="match status" value="3"/>
</dbReference>
<keyword evidence="2" id="KW-0067">ATP-binding</keyword>
<protein>
    <submittedName>
        <fullName evidence="7">Uncharacterized protein</fullName>
    </submittedName>
</protein>
<evidence type="ECO:0000259" key="6">
    <source>
        <dbReference type="Pfam" id="PF18335"/>
    </source>
</evidence>
<evidence type="ECO:0000259" key="4">
    <source>
        <dbReference type="Pfam" id="PF13538"/>
    </source>
</evidence>
<dbReference type="GO" id="GO:0006310">
    <property type="term" value="P:DNA recombination"/>
    <property type="evidence" value="ECO:0007669"/>
    <property type="project" value="TreeGrafter"/>
</dbReference>
<dbReference type="PANTHER" id="PTHR43788:SF6">
    <property type="entry name" value="DNA HELICASE B"/>
    <property type="match status" value="1"/>
</dbReference>
<dbReference type="PATRIC" id="fig|1392007.3.peg.1415"/>
<dbReference type="Pfam" id="PF14490">
    <property type="entry name" value="HHH_RecD2"/>
    <property type="match status" value="1"/>
</dbReference>
<reference evidence="7 8" key="1">
    <citation type="journal article" date="2014" name="Genome Announc.">
        <title>The Genome of the Predominant Equine Lactobacillus Species, Lactobacillus equi, Is Reflective of Its Lifestyle Adaptations to an Herbivorous Host.</title>
        <authorList>
            <person name="O'Donnell M.M."/>
            <person name="Harris H.M."/>
            <person name="O'Toole P.W."/>
            <person name="Ross R.P."/>
        </authorList>
    </citation>
    <scope>NUCLEOTIDE SEQUENCE [LARGE SCALE GENOMIC DNA]</scope>
    <source>
        <strain evidence="7 8">DPC 6820</strain>
    </source>
</reference>
<dbReference type="Pfam" id="PF13604">
    <property type="entry name" value="AAA_30"/>
    <property type="match status" value="1"/>
</dbReference>
<evidence type="ECO:0000313" key="7">
    <source>
        <dbReference type="EMBL" id="ETA73757.1"/>
    </source>
</evidence>
<dbReference type="SUPFAM" id="SSF52540">
    <property type="entry name" value="P-loop containing nucleoside triphosphate hydrolases"/>
    <property type="match status" value="2"/>
</dbReference>
<dbReference type="GO" id="GO:0017116">
    <property type="term" value="F:single-stranded DNA helicase activity"/>
    <property type="evidence" value="ECO:0007669"/>
    <property type="project" value="TreeGrafter"/>
</dbReference>
<comment type="caution">
    <text evidence="7">The sequence shown here is derived from an EMBL/GenBank/DDBJ whole genome shotgun (WGS) entry which is preliminary data.</text>
</comment>
<feature type="domain" description="ATP-dependent RecD2 DNA helicase-like helix-hairpin-helix" evidence="5">
    <location>
        <begin position="197"/>
        <end position="288"/>
    </location>
</feature>
<evidence type="ECO:0000259" key="5">
    <source>
        <dbReference type="Pfam" id="PF14490"/>
    </source>
</evidence>
<accession>V7HV36</accession>
<dbReference type="CDD" id="cd18809">
    <property type="entry name" value="SF1_C_RecD"/>
    <property type="match status" value="1"/>
</dbReference>
<dbReference type="InterPro" id="IPR041451">
    <property type="entry name" value="RecD2_SH13"/>
</dbReference>
<evidence type="ECO:0000313" key="8">
    <source>
        <dbReference type="Proteomes" id="UP000018559"/>
    </source>
</evidence>
<dbReference type="Pfam" id="PF18335">
    <property type="entry name" value="SH3_13"/>
    <property type="match status" value="1"/>
</dbReference>
<dbReference type="InterPro" id="IPR027417">
    <property type="entry name" value="P-loop_NTPase"/>
</dbReference>
<dbReference type="EMBL" id="AWWH01000158">
    <property type="protein sequence ID" value="ETA73757.1"/>
    <property type="molecule type" value="Genomic_DNA"/>
</dbReference>
<dbReference type="Proteomes" id="UP000018559">
    <property type="component" value="Unassembled WGS sequence"/>
</dbReference>
<dbReference type="InterPro" id="IPR050534">
    <property type="entry name" value="Coronavir_polyprotein_1ab"/>
</dbReference>
<evidence type="ECO:0000256" key="3">
    <source>
        <dbReference type="SAM" id="MobiDB-lite"/>
    </source>
</evidence>
<dbReference type="GO" id="GO:0009338">
    <property type="term" value="C:exodeoxyribonuclease V complex"/>
    <property type="evidence" value="ECO:0007669"/>
    <property type="project" value="TreeGrafter"/>
</dbReference>
<dbReference type="InterPro" id="IPR027785">
    <property type="entry name" value="UvrD-like_helicase_C"/>
</dbReference>
<feature type="domain" description="ATP-dependent RecD2 DNA helicase SH3" evidence="6">
    <location>
        <begin position="857"/>
        <end position="921"/>
    </location>
</feature>
<feature type="domain" description="UvrD-like helicase C-terminal" evidence="4">
    <location>
        <begin position="943"/>
        <end position="991"/>
    </location>
</feature>
<dbReference type="GO" id="GO:0005524">
    <property type="term" value="F:ATP binding"/>
    <property type="evidence" value="ECO:0007669"/>
    <property type="project" value="UniProtKB-KW"/>
</dbReference>
<dbReference type="AlphaFoldDB" id="V7HV36"/>